<gene>
    <name evidence="11" type="ORF">Sradi_3352400</name>
</gene>
<dbReference type="InterPro" id="IPR012337">
    <property type="entry name" value="RNaseH-like_sf"/>
</dbReference>
<dbReference type="PANTHER" id="PTHR42648:SF11">
    <property type="entry name" value="TRANSPOSON TY4-P GAG-POL POLYPROTEIN"/>
    <property type="match status" value="1"/>
</dbReference>
<keyword evidence="4" id="KW-0378">Hydrolase</keyword>
<keyword evidence="2" id="KW-0479">Metal-binding</keyword>
<evidence type="ECO:0000256" key="8">
    <source>
        <dbReference type="ARBA" id="ARBA00022932"/>
    </source>
</evidence>
<dbReference type="Gene3D" id="3.30.420.10">
    <property type="entry name" value="Ribonuclease H-like superfamily/Ribonuclease H"/>
    <property type="match status" value="1"/>
</dbReference>
<keyword evidence="3" id="KW-0255">Endonuclease</keyword>
<dbReference type="PROSITE" id="PS50994">
    <property type="entry name" value="INTEGRASE"/>
    <property type="match status" value="1"/>
</dbReference>
<organism evidence="11">
    <name type="scientific">Sesamum radiatum</name>
    <name type="common">Black benniseed</name>
    <dbReference type="NCBI Taxonomy" id="300843"/>
    <lineage>
        <taxon>Eukaryota</taxon>
        <taxon>Viridiplantae</taxon>
        <taxon>Streptophyta</taxon>
        <taxon>Embryophyta</taxon>
        <taxon>Tracheophyta</taxon>
        <taxon>Spermatophyta</taxon>
        <taxon>Magnoliopsida</taxon>
        <taxon>eudicotyledons</taxon>
        <taxon>Gunneridae</taxon>
        <taxon>Pentapetalae</taxon>
        <taxon>asterids</taxon>
        <taxon>lamiids</taxon>
        <taxon>Lamiales</taxon>
        <taxon>Pedaliaceae</taxon>
        <taxon>Sesamum</taxon>
    </lineage>
</organism>
<dbReference type="AlphaFoldDB" id="A0AAW2R2B3"/>
<evidence type="ECO:0000256" key="7">
    <source>
        <dbReference type="ARBA" id="ARBA00022918"/>
    </source>
</evidence>
<evidence type="ECO:0000256" key="9">
    <source>
        <dbReference type="ARBA" id="ARBA00023172"/>
    </source>
</evidence>
<keyword evidence="6" id="KW-0229">DNA integration</keyword>
<reference evidence="11" key="1">
    <citation type="submission" date="2020-06" db="EMBL/GenBank/DDBJ databases">
        <authorList>
            <person name="Li T."/>
            <person name="Hu X."/>
            <person name="Zhang T."/>
            <person name="Song X."/>
            <person name="Zhang H."/>
            <person name="Dai N."/>
            <person name="Sheng W."/>
            <person name="Hou X."/>
            <person name="Wei L."/>
        </authorList>
    </citation>
    <scope>NUCLEOTIDE SEQUENCE</scope>
    <source>
        <strain evidence="11">G02</strain>
        <tissue evidence="11">Leaf</tissue>
    </source>
</reference>
<evidence type="ECO:0000256" key="5">
    <source>
        <dbReference type="ARBA" id="ARBA00022842"/>
    </source>
</evidence>
<evidence type="ECO:0000313" key="11">
    <source>
        <dbReference type="EMBL" id="KAL0374367.1"/>
    </source>
</evidence>
<dbReference type="GO" id="GO:0016787">
    <property type="term" value="F:hydrolase activity"/>
    <property type="evidence" value="ECO:0007669"/>
    <property type="project" value="UniProtKB-KW"/>
</dbReference>
<keyword evidence="8" id="KW-0548">Nucleotidyltransferase</keyword>
<keyword evidence="7" id="KW-0695">RNA-directed DNA polymerase</keyword>
<keyword evidence="1" id="KW-0540">Nuclease</keyword>
<dbReference type="EMBL" id="JACGWJ010000014">
    <property type="protein sequence ID" value="KAL0374367.1"/>
    <property type="molecule type" value="Genomic_DNA"/>
</dbReference>
<dbReference type="Pfam" id="PF00665">
    <property type="entry name" value="rve"/>
    <property type="match status" value="1"/>
</dbReference>
<evidence type="ECO:0000259" key="10">
    <source>
        <dbReference type="PROSITE" id="PS50994"/>
    </source>
</evidence>
<evidence type="ECO:0000256" key="6">
    <source>
        <dbReference type="ARBA" id="ARBA00022908"/>
    </source>
</evidence>
<evidence type="ECO:0000256" key="1">
    <source>
        <dbReference type="ARBA" id="ARBA00022722"/>
    </source>
</evidence>
<proteinExistence type="predicted"/>
<dbReference type="GO" id="GO:0003887">
    <property type="term" value="F:DNA-directed DNA polymerase activity"/>
    <property type="evidence" value="ECO:0007669"/>
    <property type="project" value="UniProtKB-KW"/>
</dbReference>
<evidence type="ECO:0000256" key="2">
    <source>
        <dbReference type="ARBA" id="ARBA00022723"/>
    </source>
</evidence>
<sequence>MFTWKNSYFVLFIDDYSRKTWVYLLKDKSEVFGKFKKFKAMVENQSGYRIKALRSDRGGEFTSNEFKFFCEQNKIHRPITVPYSPQQNGVAKRNNQTILNMARSMLKCKNLPKEYCLEAISCAVYLMNRSYTKSVHGKTPPEAWSGYKPVITHLRVFGSIAWNMFIGYD</sequence>
<dbReference type="PANTHER" id="PTHR42648">
    <property type="entry name" value="TRANSPOSASE, PUTATIVE-RELATED"/>
    <property type="match status" value="1"/>
</dbReference>
<feature type="domain" description="Integrase catalytic" evidence="10">
    <location>
        <begin position="1"/>
        <end position="148"/>
    </location>
</feature>
<dbReference type="InterPro" id="IPR001584">
    <property type="entry name" value="Integrase_cat-core"/>
</dbReference>
<evidence type="ECO:0000256" key="4">
    <source>
        <dbReference type="ARBA" id="ARBA00022801"/>
    </source>
</evidence>
<dbReference type="SUPFAM" id="SSF53098">
    <property type="entry name" value="Ribonuclease H-like"/>
    <property type="match status" value="1"/>
</dbReference>
<accession>A0AAW2R2B3</accession>
<keyword evidence="8" id="KW-0808">Transferase</keyword>
<dbReference type="GO" id="GO:0046872">
    <property type="term" value="F:metal ion binding"/>
    <property type="evidence" value="ECO:0007669"/>
    <property type="project" value="UniProtKB-KW"/>
</dbReference>
<keyword evidence="8" id="KW-0239">DNA-directed DNA polymerase</keyword>
<keyword evidence="9" id="KW-0233">DNA recombination</keyword>
<dbReference type="InterPro" id="IPR039537">
    <property type="entry name" value="Retrotran_Ty1/copia-like"/>
</dbReference>
<name>A0AAW2R2B3_SESRA</name>
<protein>
    <submittedName>
        <fullName evidence="11">Retrovirus-related Pol polyprotein from transposon TNT 1-94</fullName>
    </submittedName>
</protein>
<dbReference type="GO" id="GO:0015074">
    <property type="term" value="P:DNA integration"/>
    <property type="evidence" value="ECO:0007669"/>
    <property type="project" value="UniProtKB-KW"/>
</dbReference>
<reference evidence="11" key="2">
    <citation type="journal article" date="2024" name="Plant">
        <title>Genomic evolution and insights into agronomic trait innovations of Sesamum species.</title>
        <authorList>
            <person name="Miao H."/>
            <person name="Wang L."/>
            <person name="Qu L."/>
            <person name="Liu H."/>
            <person name="Sun Y."/>
            <person name="Le M."/>
            <person name="Wang Q."/>
            <person name="Wei S."/>
            <person name="Zheng Y."/>
            <person name="Lin W."/>
            <person name="Duan Y."/>
            <person name="Cao H."/>
            <person name="Xiong S."/>
            <person name="Wang X."/>
            <person name="Wei L."/>
            <person name="Li C."/>
            <person name="Ma Q."/>
            <person name="Ju M."/>
            <person name="Zhao R."/>
            <person name="Li G."/>
            <person name="Mu C."/>
            <person name="Tian Q."/>
            <person name="Mei H."/>
            <person name="Zhang T."/>
            <person name="Gao T."/>
            <person name="Zhang H."/>
        </authorList>
    </citation>
    <scope>NUCLEOTIDE SEQUENCE</scope>
    <source>
        <strain evidence="11">G02</strain>
    </source>
</reference>
<dbReference type="GO" id="GO:0003676">
    <property type="term" value="F:nucleic acid binding"/>
    <property type="evidence" value="ECO:0007669"/>
    <property type="project" value="InterPro"/>
</dbReference>
<evidence type="ECO:0000256" key="3">
    <source>
        <dbReference type="ARBA" id="ARBA00022759"/>
    </source>
</evidence>
<dbReference type="InterPro" id="IPR036397">
    <property type="entry name" value="RNaseH_sf"/>
</dbReference>
<dbReference type="GO" id="GO:0006310">
    <property type="term" value="P:DNA recombination"/>
    <property type="evidence" value="ECO:0007669"/>
    <property type="project" value="UniProtKB-KW"/>
</dbReference>
<comment type="caution">
    <text evidence="11">The sequence shown here is derived from an EMBL/GenBank/DDBJ whole genome shotgun (WGS) entry which is preliminary data.</text>
</comment>
<dbReference type="GO" id="GO:0004519">
    <property type="term" value="F:endonuclease activity"/>
    <property type="evidence" value="ECO:0007669"/>
    <property type="project" value="UniProtKB-KW"/>
</dbReference>
<dbReference type="GO" id="GO:0003964">
    <property type="term" value="F:RNA-directed DNA polymerase activity"/>
    <property type="evidence" value="ECO:0007669"/>
    <property type="project" value="UniProtKB-KW"/>
</dbReference>
<keyword evidence="5" id="KW-0460">Magnesium</keyword>